<dbReference type="OrthoDB" id="3267578at2759"/>
<evidence type="ECO:0000313" key="1">
    <source>
        <dbReference type="EMBL" id="MBW0529364.1"/>
    </source>
</evidence>
<dbReference type="Proteomes" id="UP000765509">
    <property type="component" value="Unassembled WGS sequence"/>
</dbReference>
<name>A0A9Q3EY52_9BASI</name>
<accession>A0A9Q3EY52</accession>
<comment type="caution">
    <text evidence="1">The sequence shown here is derived from an EMBL/GenBank/DDBJ whole genome shotgun (WGS) entry which is preliminary data.</text>
</comment>
<reference evidence="1" key="1">
    <citation type="submission" date="2021-03" db="EMBL/GenBank/DDBJ databases">
        <title>Draft genome sequence of rust myrtle Austropuccinia psidii MF-1, a brazilian biotype.</title>
        <authorList>
            <person name="Quecine M.C."/>
            <person name="Pachon D.M.R."/>
            <person name="Bonatelli M.L."/>
            <person name="Correr F.H."/>
            <person name="Franceschini L.M."/>
            <person name="Leite T.F."/>
            <person name="Margarido G.R.A."/>
            <person name="Almeida C.A."/>
            <person name="Ferrarezi J.A."/>
            <person name="Labate C.A."/>
        </authorList>
    </citation>
    <scope>NUCLEOTIDE SEQUENCE</scope>
    <source>
        <strain evidence="1">MF-1</strain>
    </source>
</reference>
<protein>
    <submittedName>
        <fullName evidence="1">Uncharacterized protein</fullName>
    </submittedName>
</protein>
<dbReference type="AlphaFoldDB" id="A0A9Q3EY52"/>
<proteinExistence type="predicted"/>
<gene>
    <name evidence="1" type="ORF">O181_069079</name>
</gene>
<dbReference type="Pfam" id="PF02992">
    <property type="entry name" value="Transposase_21"/>
    <property type="match status" value="1"/>
</dbReference>
<organism evidence="1 2">
    <name type="scientific">Austropuccinia psidii MF-1</name>
    <dbReference type="NCBI Taxonomy" id="1389203"/>
    <lineage>
        <taxon>Eukaryota</taxon>
        <taxon>Fungi</taxon>
        <taxon>Dikarya</taxon>
        <taxon>Basidiomycota</taxon>
        <taxon>Pucciniomycotina</taxon>
        <taxon>Pucciniomycetes</taxon>
        <taxon>Pucciniales</taxon>
        <taxon>Sphaerophragmiaceae</taxon>
        <taxon>Austropuccinia</taxon>
    </lineage>
</organism>
<dbReference type="InterPro" id="IPR004242">
    <property type="entry name" value="Transposase_21"/>
</dbReference>
<sequence>MDVQQSTAWKTFNWAKSRPDDIEPLNLVVSMFIDWFNPCGNKLSGKKEILGVILLNCLNLPPHLHDNPEFSLVYAIIPGPDAPSVITISNCMKLLVDELLLLPDGIKIPTSQLPLDCQGYLQLLPIHRDLLAIHKVVGFGSPSASQFCAWCTENSKKPAFNADGTQTTWFHSVEISKGVEKCKDFERPRGTTQAHRD</sequence>
<dbReference type="EMBL" id="AVOT02035086">
    <property type="protein sequence ID" value="MBW0529364.1"/>
    <property type="molecule type" value="Genomic_DNA"/>
</dbReference>
<evidence type="ECO:0000313" key="2">
    <source>
        <dbReference type="Proteomes" id="UP000765509"/>
    </source>
</evidence>
<keyword evidence="2" id="KW-1185">Reference proteome</keyword>